<protein>
    <submittedName>
        <fullName evidence="1">Uncharacterized protein</fullName>
    </submittedName>
</protein>
<sequence>MCPPFRRIPLPSSAAASDFPPFSNPNSCPYWTLGGLLRNFSVGSKTRKLKKNSKSKVAIIRDSSTSNSAVLHSDLEMFSTPLKLNQASDWCGWIENGRELNGEIVGAVGDSTVEGSGSSDHLAISGGNEGMVEISGASSSMVVPGSNSTN</sequence>
<dbReference type="EMBL" id="OZ021744">
    <property type="protein sequence ID" value="CAK9312202.1"/>
    <property type="molecule type" value="Genomic_DNA"/>
</dbReference>
<organism evidence="1 2">
    <name type="scientific">Citrullus colocynthis</name>
    <name type="common">colocynth</name>
    <dbReference type="NCBI Taxonomy" id="252529"/>
    <lineage>
        <taxon>Eukaryota</taxon>
        <taxon>Viridiplantae</taxon>
        <taxon>Streptophyta</taxon>
        <taxon>Embryophyta</taxon>
        <taxon>Tracheophyta</taxon>
        <taxon>Spermatophyta</taxon>
        <taxon>Magnoliopsida</taxon>
        <taxon>eudicotyledons</taxon>
        <taxon>Gunneridae</taxon>
        <taxon>Pentapetalae</taxon>
        <taxon>rosids</taxon>
        <taxon>fabids</taxon>
        <taxon>Cucurbitales</taxon>
        <taxon>Cucurbitaceae</taxon>
        <taxon>Benincaseae</taxon>
        <taxon>Citrullus</taxon>
    </lineage>
</organism>
<evidence type="ECO:0000313" key="1">
    <source>
        <dbReference type="EMBL" id="CAK9312202.1"/>
    </source>
</evidence>
<proteinExistence type="predicted"/>
<dbReference type="Proteomes" id="UP001642487">
    <property type="component" value="Chromosome 10"/>
</dbReference>
<gene>
    <name evidence="1" type="ORF">CITCOLO1_LOCUS3885</name>
</gene>
<name>A0ABP0Y0B6_9ROSI</name>
<keyword evidence="2" id="KW-1185">Reference proteome</keyword>
<accession>A0ABP0Y0B6</accession>
<reference evidence="1 2" key="1">
    <citation type="submission" date="2024-03" db="EMBL/GenBank/DDBJ databases">
        <authorList>
            <person name="Gkanogiannis A."/>
            <person name="Becerra Lopez-Lavalle L."/>
        </authorList>
    </citation>
    <scope>NUCLEOTIDE SEQUENCE [LARGE SCALE GENOMIC DNA]</scope>
</reference>
<evidence type="ECO:0000313" key="2">
    <source>
        <dbReference type="Proteomes" id="UP001642487"/>
    </source>
</evidence>